<feature type="compositionally biased region" description="Polar residues" evidence="1">
    <location>
        <begin position="66"/>
        <end position="79"/>
    </location>
</feature>
<dbReference type="EMBL" id="JASSZA010000014">
    <property type="protein sequence ID" value="KAK2094356.1"/>
    <property type="molecule type" value="Genomic_DNA"/>
</dbReference>
<gene>
    <name evidence="2" type="ORF">P7K49_028094</name>
</gene>
<feature type="region of interest" description="Disordered" evidence="1">
    <location>
        <begin position="1"/>
        <end position="23"/>
    </location>
</feature>
<name>A0ABQ9UBS3_SAGOE</name>
<sequence>MNPKGREQGRRGLAAGWGEDCAGSAPKLEEEVVSVGVYGSHGDQNDFLPTRPPLPAPLPREKHHGNQTSASRKQVSQVATVGGKAADAREVKGPTPKVVIVLSPSPRIPDLAEPSSAPEQGFLEGNRLADD</sequence>
<organism evidence="2 3">
    <name type="scientific">Saguinus oedipus</name>
    <name type="common">Cotton-top tamarin</name>
    <name type="synonym">Oedipomidas oedipus</name>
    <dbReference type="NCBI Taxonomy" id="9490"/>
    <lineage>
        <taxon>Eukaryota</taxon>
        <taxon>Metazoa</taxon>
        <taxon>Chordata</taxon>
        <taxon>Craniata</taxon>
        <taxon>Vertebrata</taxon>
        <taxon>Euteleostomi</taxon>
        <taxon>Mammalia</taxon>
        <taxon>Eutheria</taxon>
        <taxon>Euarchontoglires</taxon>
        <taxon>Primates</taxon>
        <taxon>Haplorrhini</taxon>
        <taxon>Platyrrhini</taxon>
        <taxon>Cebidae</taxon>
        <taxon>Callitrichinae</taxon>
        <taxon>Saguinus</taxon>
    </lineage>
</organism>
<dbReference type="Proteomes" id="UP001266305">
    <property type="component" value="Unassembled WGS sequence"/>
</dbReference>
<protein>
    <submittedName>
        <fullName evidence="2">Uncharacterized protein</fullName>
    </submittedName>
</protein>
<proteinExistence type="predicted"/>
<evidence type="ECO:0000256" key="1">
    <source>
        <dbReference type="SAM" id="MobiDB-lite"/>
    </source>
</evidence>
<accession>A0ABQ9UBS3</accession>
<keyword evidence="3" id="KW-1185">Reference proteome</keyword>
<evidence type="ECO:0000313" key="3">
    <source>
        <dbReference type="Proteomes" id="UP001266305"/>
    </source>
</evidence>
<reference evidence="2 3" key="1">
    <citation type="submission" date="2023-05" db="EMBL/GenBank/DDBJ databases">
        <title>B98-5 Cell Line De Novo Hybrid Assembly: An Optical Mapping Approach.</title>
        <authorList>
            <person name="Kananen K."/>
            <person name="Auerbach J.A."/>
            <person name="Kautto E."/>
            <person name="Blachly J.S."/>
        </authorList>
    </citation>
    <scope>NUCLEOTIDE SEQUENCE [LARGE SCALE GENOMIC DNA]</scope>
    <source>
        <strain evidence="2">B95-8</strain>
        <tissue evidence="2">Cell line</tissue>
    </source>
</reference>
<feature type="compositionally biased region" description="Basic and acidic residues" evidence="1">
    <location>
        <begin position="1"/>
        <end position="10"/>
    </location>
</feature>
<evidence type="ECO:0000313" key="2">
    <source>
        <dbReference type="EMBL" id="KAK2094356.1"/>
    </source>
</evidence>
<comment type="caution">
    <text evidence="2">The sequence shown here is derived from an EMBL/GenBank/DDBJ whole genome shotgun (WGS) entry which is preliminary data.</text>
</comment>
<feature type="region of interest" description="Disordered" evidence="1">
    <location>
        <begin position="37"/>
        <end position="91"/>
    </location>
</feature>
<feature type="region of interest" description="Disordered" evidence="1">
    <location>
        <begin position="106"/>
        <end position="131"/>
    </location>
</feature>